<accession>A0A0F7PZA9</accession>
<feature type="transmembrane region" description="Helical" evidence="2">
    <location>
        <begin position="37"/>
        <end position="55"/>
    </location>
</feature>
<name>A0A0F7PZA9_9LACO</name>
<keyword evidence="2" id="KW-0472">Membrane</keyword>
<dbReference type="PATRIC" id="fig|1194971.3.peg.1151"/>
<keyword evidence="4" id="KW-0645">Protease</keyword>
<dbReference type="EMBL" id="CP011403">
    <property type="protein sequence ID" value="AKI04694.1"/>
    <property type="molecule type" value="Genomic_DNA"/>
</dbReference>
<feature type="domain" description="CAAX prenyl protease 2/Lysostaphin resistance protein A-like" evidence="3">
    <location>
        <begin position="121"/>
        <end position="206"/>
    </location>
</feature>
<feature type="transmembrane region" description="Helical" evidence="2">
    <location>
        <begin position="193"/>
        <end position="212"/>
    </location>
</feature>
<feature type="transmembrane region" description="Helical" evidence="2">
    <location>
        <begin position="75"/>
        <end position="93"/>
    </location>
</feature>
<comment type="similarity">
    <text evidence="1">Belongs to the UPF0177 family.</text>
</comment>
<keyword evidence="4" id="KW-0378">Hydrolase</keyword>
<feature type="transmembrane region" description="Helical" evidence="2">
    <location>
        <begin position="173"/>
        <end position="188"/>
    </location>
</feature>
<reference evidence="4 5" key="1">
    <citation type="submission" date="2015-05" db="EMBL/GenBank/DDBJ databases">
        <title>Complete genome sequence of Lactobacillus salivarius Ren, a probiotic strain with antitumor activity.</title>
        <authorList>
            <person name="Sun E."/>
            <person name="Zhao L."/>
            <person name="Liu S."/>
            <person name="Zhang M."/>
            <person name="Guo H."/>
            <person name="Ren F."/>
        </authorList>
    </citation>
    <scope>NUCLEOTIDE SEQUENCE [LARGE SCALE GENOMIC DNA]</scope>
    <source>
        <strain evidence="4 5">Ren</strain>
    </source>
</reference>
<keyword evidence="2" id="KW-1133">Transmembrane helix</keyword>
<evidence type="ECO:0000256" key="2">
    <source>
        <dbReference type="SAM" id="Phobius"/>
    </source>
</evidence>
<gene>
    <name evidence="4" type="ORF">LsR_01147</name>
</gene>
<organism evidence="4 5">
    <name type="scientific">Ligilactobacillus salivarius str. Ren</name>
    <dbReference type="NCBI Taxonomy" id="1194971"/>
    <lineage>
        <taxon>Bacteria</taxon>
        <taxon>Bacillati</taxon>
        <taxon>Bacillota</taxon>
        <taxon>Bacilli</taxon>
        <taxon>Lactobacillales</taxon>
        <taxon>Lactobacillaceae</taxon>
        <taxon>Ligilactobacillus</taxon>
    </lineage>
</organism>
<dbReference type="InterPro" id="IPR003675">
    <property type="entry name" value="Rce1/LyrA-like_dom"/>
</dbReference>
<evidence type="ECO:0000313" key="5">
    <source>
        <dbReference type="Proteomes" id="UP000035027"/>
    </source>
</evidence>
<evidence type="ECO:0000256" key="1">
    <source>
        <dbReference type="ARBA" id="ARBA00009067"/>
    </source>
</evidence>
<feature type="transmembrane region" description="Helical" evidence="2">
    <location>
        <begin position="150"/>
        <end position="167"/>
    </location>
</feature>
<feature type="transmembrane region" description="Helical" evidence="2">
    <location>
        <begin position="12"/>
        <end position="31"/>
    </location>
</feature>
<dbReference type="GO" id="GO:0004175">
    <property type="term" value="F:endopeptidase activity"/>
    <property type="evidence" value="ECO:0007669"/>
    <property type="project" value="UniProtKB-ARBA"/>
</dbReference>
<dbReference type="Proteomes" id="UP000035027">
    <property type="component" value="Chromosome"/>
</dbReference>
<dbReference type="InterPro" id="IPR052710">
    <property type="entry name" value="CAAX_protease"/>
</dbReference>
<dbReference type="AlphaFoldDB" id="A0A0F7PZA9"/>
<proteinExistence type="inferred from homology"/>
<dbReference type="PANTHER" id="PTHR36435">
    <property type="entry name" value="SLR1288 PROTEIN"/>
    <property type="match status" value="1"/>
</dbReference>
<dbReference type="GO" id="GO:0080120">
    <property type="term" value="P:CAAX-box protein maturation"/>
    <property type="evidence" value="ECO:0007669"/>
    <property type="project" value="UniProtKB-ARBA"/>
</dbReference>
<keyword evidence="2" id="KW-0812">Transmembrane</keyword>
<protein>
    <submittedName>
        <fullName evidence="4">CAAX amino protease</fullName>
    </submittedName>
</protein>
<feature type="transmembrane region" description="Helical" evidence="2">
    <location>
        <begin position="120"/>
        <end position="138"/>
    </location>
</feature>
<dbReference type="Pfam" id="PF02517">
    <property type="entry name" value="Rce1-like"/>
    <property type="match status" value="1"/>
</dbReference>
<sequence>MIINLEQRNSIPLLLTYISYQILLAIFNIFYNQSHNFYLVETIIGILCMLVIVYLNHRFSFKNKLEHKTIKLKSILLWSILGMVSALIIQIGLSRIESGLFHFSSYSANTNLLLEIVHHYPYYILVPGIVAPVMEELIFRKVLFGNFSRFIPFLPAALISSLLFSLAHMDGHFLIYASIGLLFCYIYYRTGTIITSTFSHIFLNLFIILLSSL</sequence>
<dbReference type="GO" id="GO:0006508">
    <property type="term" value="P:proteolysis"/>
    <property type="evidence" value="ECO:0007669"/>
    <property type="project" value="UniProtKB-KW"/>
</dbReference>
<dbReference type="PANTHER" id="PTHR36435:SF1">
    <property type="entry name" value="CAAX AMINO TERMINAL PROTEASE FAMILY PROTEIN"/>
    <property type="match status" value="1"/>
</dbReference>
<evidence type="ECO:0000259" key="3">
    <source>
        <dbReference type="Pfam" id="PF02517"/>
    </source>
</evidence>
<evidence type="ECO:0000313" key="4">
    <source>
        <dbReference type="EMBL" id="AKI04694.1"/>
    </source>
</evidence>